<accession>A0A1M4ZEC5</accession>
<evidence type="ECO:0000313" key="2">
    <source>
        <dbReference type="EMBL" id="SHF16328.1"/>
    </source>
</evidence>
<proteinExistence type="predicted"/>
<reference evidence="2 3" key="1">
    <citation type="submission" date="2016-11" db="EMBL/GenBank/DDBJ databases">
        <authorList>
            <person name="Jaros S."/>
            <person name="Januszkiewicz K."/>
            <person name="Wedrychowicz H."/>
        </authorList>
    </citation>
    <scope>NUCLEOTIDE SEQUENCE [LARGE SCALE GENOMIC DNA]</scope>
    <source>
        <strain evidence="2 3">DSM 19436</strain>
    </source>
</reference>
<dbReference type="OrthoDB" id="9804460at2"/>
<dbReference type="InterPro" id="IPR002586">
    <property type="entry name" value="CobQ/CobB/MinD/ParA_Nub-bd_dom"/>
</dbReference>
<dbReference type="PIRSF" id="PIRSF009320">
    <property type="entry name" value="Nuc_binding_HP_1000"/>
    <property type="match status" value="1"/>
</dbReference>
<name>A0A1M4ZEC5_9HYPH</name>
<dbReference type="PANTHER" id="PTHR13696">
    <property type="entry name" value="P-LOOP CONTAINING NUCLEOSIDE TRIPHOSPHATE HYDROLASE"/>
    <property type="match status" value="1"/>
</dbReference>
<dbReference type="NCBIfam" id="NF041546">
    <property type="entry name" value="ParA_partition"/>
    <property type="match status" value="1"/>
</dbReference>
<sequence length="221" mass="23141">MTGKILVIAQQKGGSGKTTLAAHLAVAGLHVSGGGRVAILDIDPQGSLGQWYERRERRLGEGETGLLLRTASGWGAKREARILARDHDLVLIDMPPRSDMEARNAIEAADLVAVPVQPTPVDLWATVATLELVEKGGPPAILIVNRAPARAIAEATLAQLQKLPAPIAAGQLGNRVAFGATMGSGSTVLEAFPHSKAADEVRALAAELQRLLASQPAKAIR</sequence>
<dbReference type="RefSeq" id="WP_073052862.1">
    <property type="nucleotide sequence ID" value="NZ_FQUP01000001.1"/>
</dbReference>
<dbReference type="InterPro" id="IPR050678">
    <property type="entry name" value="DNA_Partitioning_ATPase"/>
</dbReference>
<keyword evidence="3" id="KW-1185">Reference proteome</keyword>
<dbReference type="InterPro" id="IPR048089">
    <property type="entry name" value="McdA"/>
</dbReference>
<protein>
    <submittedName>
        <fullName evidence="2">Chromosome partitioning protein</fullName>
    </submittedName>
</protein>
<dbReference type="EMBL" id="FQUP01000001">
    <property type="protein sequence ID" value="SHF16328.1"/>
    <property type="molecule type" value="Genomic_DNA"/>
</dbReference>
<gene>
    <name evidence="2" type="ORF">SAMN02745157_1793</name>
</gene>
<dbReference type="Gene3D" id="3.40.50.300">
    <property type="entry name" value="P-loop containing nucleotide triphosphate hydrolases"/>
    <property type="match status" value="1"/>
</dbReference>
<dbReference type="InterPro" id="IPR027417">
    <property type="entry name" value="P-loop_NTPase"/>
</dbReference>
<evidence type="ECO:0000313" key="3">
    <source>
        <dbReference type="Proteomes" id="UP000184485"/>
    </source>
</evidence>
<dbReference type="CDD" id="cd02042">
    <property type="entry name" value="ParAB_family"/>
    <property type="match status" value="1"/>
</dbReference>
<dbReference type="Pfam" id="PF01656">
    <property type="entry name" value="CbiA"/>
    <property type="match status" value="1"/>
</dbReference>
<evidence type="ECO:0000259" key="1">
    <source>
        <dbReference type="Pfam" id="PF01656"/>
    </source>
</evidence>
<feature type="domain" description="CobQ/CobB/MinD/ParA nucleotide binding" evidence="1">
    <location>
        <begin position="6"/>
        <end position="165"/>
    </location>
</feature>
<dbReference type="SUPFAM" id="SSF52540">
    <property type="entry name" value="P-loop containing nucleoside triphosphate hydrolases"/>
    <property type="match status" value="1"/>
</dbReference>
<dbReference type="AlphaFoldDB" id="A0A1M4ZEC5"/>
<dbReference type="Proteomes" id="UP000184485">
    <property type="component" value="Unassembled WGS sequence"/>
</dbReference>
<dbReference type="PANTHER" id="PTHR13696:SF96">
    <property type="entry name" value="COBQ_COBB_MIND_PARA NUCLEOTIDE BINDING DOMAIN-CONTAINING PROTEIN"/>
    <property type="match status" value="1"/>
</dbReference>
<organism evidence="2 3">
    <name type="scientific">Kaistia soli DSM 19436</name>
    <dbReference type="NCBI Taxonomy" id="1122133"/>
    <lineage>
        <taxon>Bacteria</taxon>
        <taxon>Pseudomonadati</taxon>
        <taxon>Pseudomonadota</taxon>
        <taxon>Alphaproteobacteria</taxon>
        <taxon>Hyphomicrobiales</taxon>
        <taxon>Kaistiaceae</taxon>
        <taxon>Kaistia</taxon>
    </lineage>
</organism>
<dbReference type="STRING" id="1122133.SAMN02745157_1793"/>